<dbReference type="InterPro" id="IPR004330">
    <property type="entry name" value="FAR1_DNA_bnd_dom"/>
</dbReference>
<dbReference type="AlphaFoldDB" id="A0A445BJ99"/>
<gene>
    <name evidence="2" type="ORF">Ahy_A09g043925</name>
</gene>
<name>A0A445BJ99_ARAHY</name>
<dbReference type="Proteomes" id="UP000289738">
    <property type="component" value="Chromosome A09"/>
</dbReference>
<keyword evidence="3" id="KW-1185">Reference proteome</keyword>
<dbReference type="Pfam" id="PF03101">
    <property type="entry name" value="FAR1"/>
    <property type="match status" value="1"/>
</dbReference>
<dbReference type="PANTHER" id="PTHR47718:SF7">
    <property type="entry name" value="PROTEIN FAR1-RELATED SEQUENCE"/>
    <property type="match status" value="1"/>
</dbReference>
<organism evidence="2 3">
    <name type="scientific">Arachis hypogaea</name>
    <name type="common">Peanut</name>
    <dbReference type="NCBI Taxonomy" id="3818"/>
    <lineage>
        <taxon>Eukaryota</taxon>
        <taxon>Viridiplantae</taxon>
        <taxon>Streptophyta</taxon>
        <taxon>Embryophyta</taxon>
        <taxon>Tracheophyta</taxon>
        <taxon>Spermatophyta</taxon>
        <taxon>Magnoliopsida</taxon>
        <taxon>eudicotyledons</taxon>
        <taxon>Gunneridae</taxon>
        <taxon>Pentapetalae</taxon>
        <taxon>rosids</taxon>
        <taxon>fabids</taxon>
        <taxon>Fabales</taxon>
        <taxon>Fabaceae</taxon>
        <taxon>Papilionoideae</taxon>
        <taxon>50 kb inversion clade</taxon>
        <taxon>dalbergioids sensu lato</taxon>
        <taxon>Dalbergieae</taxon>
        <taxon>Pterocarpus clade</taxon>
        <taxon>Arachis</taxon>
    </lineage>
</organism>
<evidence type="ECO:0000313" key="2">
    <source>
        <dbReference type="EMBL" id="RYR38744.1"/>
    </source>
</evidence>
<dbReference type="PANTHER" id="PTHR47718">
    <property type="entry name" value="OS01G0519700 PROTEIN"/>
    <property type="match status" value="1"/>
</dbReference>
<comment type="caution">
    <text evidence="2">The sequence shown here is derived from an EMBL/GenBank/DDBJ whole genome shotgun (WGS) entry which is preliminary data.</text>
</comment>
<protein>
    <recommendedName>
        <fullName evidence="1">FAR1 domain-containing protein</fullName>
    </recommendedName>
</protein>
<proteinExistence type="predicted"/>
<reference evidence="2 3" key="1">
    <citation type="submission" date="2019-01" db="EMBL/GenBank/DDBJ databases">
        <title>Sequencing of cultivated peanut Arachis hypogaea provides insights into genome evolution and oil improvement.</title>
        <authorList>
            <person name="Chen X."/>
        </authorList>
    </citation>
    <scope>NUCLEOTIDE SEQUENCE [LARGE SCALE GENOMIC DNA]</scope>
    <source>
        <strain evidence="3">cv. Fuhuasheng</strain>
        <tissue evidence="2">Leaves</tissue>
    </source>
</reference>
<feature type="domain" description="FAR1" evidence="1">
    <location>
        <begin position="7"/>
        <end position="83"/>
    </location>
</feature>
<evidence type="ECO:0000313" key="3">
    <source>
        <dbReference type="Proteomes" id="UP000289738"/>
    </source>
</evidence>
<accession>A0A445BJ99</accession>
<sequence>MEEHAYEFYIKFGKCHGFGVHKGDYGKDDDGNVIKRRFFCNRAGLRDENHYNRLDRKRCHKPETRTNCQAKLSIYLDKESSNWKDQLDGIQSYGLPTSKILGYMARIVGGYSLLGFTKKDAYNYLDRTKRARIADDMSIDDFEAEWAEAVDEYELYDKLWAMQMYEKRKMWANAYLGDKFCAGFRTTSRCEGINSHVKKFLSSKHTILELVQNLELVLREYRNNEMVAQFNSIYNIPIYDNMP</sequence>
<dbReference type="EMBL" id="SDMP01000009">
    <property type="protein sequence ID" value="RYR38744.1"/>
    <property type="molecule type" value="Genomic_DNA"/>
</dbReference>
<evidence type="ECO:0000259" key="1">
    <source>
        <dbReference type="Pfam" id="PF03101"/>
    </source>
</evidence>